<dbReference type="Gene3D" id="2.60.40.150">
    <property type="entry name" value="C2 domain"/>
    <property type="match status" value="2"/>
</dbReference>
<evidence type="ECO:0000313" key="16">
    <source>
        <dbReference type="Proteomes" id="UP001161247"/>
    </source>
</evidence>
<evidence type="ECO:0000256" key="10">
    <source>
        <dbReference type="ARBA" id="ARBA00023121"/>
    </source>
</evidence>
<dbReference type="Pfam" id="PF17047">
    <property type="entry name" value="SMP_LBD"/>
    <property type="match status" value="1"/>
</dbReference>
<dbReference type="GO" id="GO:0006869">
    <property type="term" value="P:lipid transport"/>
    <property type="evidence" value="ECO:0007669"/>
    <property type="project" value="UniProtKB-KW"/>
</dbReference>
<keyword evidence="4 12" id="KW-0812">Transmembrane</keyword>
<keyword evidence="3" id="KW-0813">Transport</keyword>
<keyword evidence="9" id="KW-0445">Lipid transport</keyword>
<evidence type="ECO:0000256" key="7">
    <source>
        <dbReference type="ARBA" id="ARBA00022837"/>
    </source>
</evidence>
<dbReference type="InterPro" id="IPR039010">
    <property type="entry name" value="Synaptotagmin_SMP"/>
</dbReference>
<feature type="domain" description="C2" evidence="13">
    <location>
        <begin position="408"/>
        <end position="527"/>
    </location>
</feature>
<dbReference type="PRINTS" id="PR00360">
    <property type="entry name" value="C2DOMAIN"/>
</dbReference>
<dbReference type="PANTHER" id="PTHR10774:SF217">
    <property type="entry name" value="OS06G0685300 PROTEIN"/>
    <property type="match status" value="1"/>
</dbReference>
<evidence type="ECO:0000259" key="14">
    <source>
        <dbReference type="PROSITE" id="PS51847"/>
    </source>
</evidence>
<keyword evidence="7" id="KW-0106">Calcium</keyword>
<evidence type="ECO:0000256" key="5">
    <source>
        <dbReference type="ARBA" id="ARBA00022723"/>
    </source>
</evidence>
<name>A0AAV1CSK2_OLDCO</name>
<dbReference type="AlphaFoldDB" id="A0AAV1CSK2"/>
<dbReference type="SMART" id="SM00239">
    <property type="entry name" value="C2"/>
    <property type="match status" value="2"/>
</dbReference>
<comment type="subcellular location">
    <subcellularLocation>
        <location evidence="1">Membrane</location>
        <topology evidence="1">Single-pass membrane protein</topology>
    </subcellularLocation>
</comment>
<evidence type="ECO:0000256" key="2">
    <source>
        <dbReference type="ARBA" id="ARBA00006996"/>
    </source>
</evidence>
<dbReference type="InterPro" id="IPR045050">
    <property type="entry name" value="Synaptotagmin_plant"/>
</dbReference>
<dbReference type="InterPro" id="IPR035892">
    <property type="entry name" value="C2_domain_sf"/>
</dbReference>
<sequence>MGFVGSLLGIIGFGIGVPLGLLLGYFIFIYFQPRNVNEVPVTELPVEMYFNSWFDFLALLPLWVMKPDYERVDWLNMFIRYMWPYLDKAICGSIQRAMKPYFAEYMAKFHLKSIDFESLTLGTLPPTIQGLKVYESNQDELISELALTWAGNPNIEVAVKMLAAKVTVQLIDTQISATARITLKPFVPTFPCFSTIAVSLMKKPEVDFGLKIMGGNLMSIPGIYPSIQELISKEVAKLYLWPKTLEIPMFDGSIGEVKKPVGILRVKVLRALKLLNKDFLGASDPYVVLSLTGEKIPAKKTSVTRDNLNPEWNEEFKIPVKDPHSQILELHVYDWEKLGCHDKLGMQVVPLRLLTAYEKKEFTLDLLNSTDPNDPHNKKPRGQIMLEITFVPFLEDSKKFTEVIEYGGSRSLRMEVPKEDNLSGAGLLLVTIISAKDVEGRKHTNPYAVITLNGEKRKTKSIRKNRDPTWNEEFEFLLEEAPLKEQINVEISSKPRGIGFISSKEPLGHVDINLGDVVYNGRINEKYHLINSKNGIVHIELQWKAI</sequence>
<keyword evidence="6" id="KW-0677">Repeat</keyword>
<comment type="similarity">
    <text evidence="2">Belongs to the synaptotagmin family.</text>
</comment>
<dbReference type="GO" id="GO:0008289">
    <property type="term" value="F:lipid binding"/>
    <property type="evidence" value="ECO:0007669"/>
    <property type="project" value="UniProtKB-KW"/>
</dbReference>
<gene>
    <name evidence="15" type="ORF">OLC1_LOCUS8338</name>
</gene>
<feature type="domain" description="C2" evidence="13">
    <location>
        <begin position="241"/>
        <end position="364"/>
    </location>
</feature>
<dbReference type="SUPFAM" id="SSF49562">
    <property type="entry name" value="C2 domain (Calcium/lipid-binding domain, CaLB)"/>
    <property type="match status" value="2"/>
</dbReference>
<dbReference type="GO" id="GO:0046872">
    <property type="term" value="F:metal ion binding"/>
    <property type="evidence" value="ECO:0007669"/>
    <property type="project" value="UniProtKB-KW"/>
</dbReference>
<dbReference type="FunFam" id="2.60.40.150:FF:000102">
    <property type="entry name" value="Synaptotagmin-2 isoform A"/>
    <property type="match status" value="1"/>
</dbReference>
<dbReference type="PROSITE" id="PS50004">
    <property type="entry name" value="C2"/>
    <property type="match status" value="2"/>
</dbReference>
<feature type="domain" description="SMP-LTD" evidence="14">
    <location>
        <begin position="68"/>
        <end position="250"/>
    </location>
</feature>
<evidence type="ECO:0000256" key="11">
    <source>
        <dbReference type="ARBA" id="ARBA00023136"/>
    </source>
</evidence>
<evidence type="ECO:0000256" key="4">
    <source>
        <dbReference type="ARBA" id="ARBA00022692"/>
    </source>
</evidence>
<organism evidence="15 16">
    <name type="scientific">Oldenlandia corymbosa var. corymbosa</name>
    <dbReference type="NCBI Taxonomy" id="529605"/>
    <lineage>
        <taxon>Eukaryota</taxon>
        <taxon>Viridiplantae</taxon>
        <taxon>Streptophyta</taxon>
        <taxon>Embryophyta</taxon>
        <taxon>Tracheophyta</taxon>
        <taxon>Spermatophyta</taxon>
        <taxon>Magnoliopsida</taxon>
        <taxon>eudicotyledons</taxon>
        <taxon>Gunneridae</taxon>
        <taxon>Pentapetalae</taxon>
        <taxon>asterids</taxon>
        <taxon>lamiids</taxon>
        <taxon>Gentianales</taxon>
        <taxon>Rubiaceae</taxon>
        <taxon>Rubioideae</taxon>
        <taxon>Spermacoceae</taxon>
        <taxon>Hedyotis-Oldenlandia complex</taxon>
        <taxon>Oldenlandia</taxon>
    </lineage>
</organism>
<protein>
    <submittedName>
        <fullName evidence="15">OLC1v1034557C1</fullName>
    </submittedName>
</protein>
<evidence type="ECO:0000313" key="15">
    <source>
        <dbReference type="EMBL" id="CAI9098010.1"/>
    </source>
</evidence>
<evidence type="ECO:0000256" key="12">
    <source>
        <dbReference type="SAM" id="Phobius"/>
    </source>
</evidence>
<keyword evidence="10" id="KW-0446">Lipid-binding</keyword>
<dbReference type="EMBL" id="OX459120">
    <property type="protein sequence ID" value="CAI9098010.1"/>
    <property type="molecule type" value="Genomic_DNA"/>
</dbReference>
<evidence type="ECO:0000256" key="1">
    <source>
        <dbReference type="ARBA" id="ARBA00004167"/>
    </source>
</evidence>
<dbReference type="CDD" id="cd21677">
    <property type="entry name" value="SMP_SYT"/>
    <property type="match status" value="1"/>
</dbReference>
<evidence type="ECO:0000256" key="6">
    <source>
        <dbReference type="ARBA" id="ARBA00022737"/>
    </source>
</evidence>
<reference evidence="15" key="1">
    <citation type="submission" date="2023-03" db="EMBL/GenBank/DDBJ databases">
        <authorList>
            <person name="Julca I."/>
        </authorList>
    </citation>
    <scope>NUCLEOTIDE SEQUENCE</scope>
</reference>
<dbReference type="PANTHER" id="PTHR10774">
    <property type="entry name" value="EXTENDED SYNAPTOTAGMIN-RELATED"/>
    <property type="match status" value="1"/>
</dbReference>
<dbReference type="CDD" id="cd00030">
    <property type="entry name" value="C2"/>
    <property type="match status" value="1"/>
</dbReference>
<dbReference type="GO" id="GO:0016020">
    <property type="term" value="C:membrane"/>
    <property type="evidence" value="ECO:0007669"/>
    <property type="project" value="UniProtKB-SubCell"/>
</dbReference>
<evidence type="ECO:0000256" key="3">
    <source>
        <dbReference type="ARBA" id="ARBA00022448"/>
    </source>
</evidence>
<evidence type="ECO:0000256" key="9">
    <source>
        <dbReference type="ARBA" id="ARBA00023055"/>
    </source>
</evidence>
<keyword evidence="16" id="KW-1185">Reference proteome</keyword>
<feature type="transmembrane region" description="Helical" evidence="12">
    <location>
        <begin position="7"/>
        <end position="28"/>
    </location>
</feature>
<dbReference type="Pfam" id="PF00168">
    <property type="entry name" value="C2"/>
    <property type="match status" value="2"/>
</dbReference>
<dbReference type="InterPro" id="IPR031468">
    <property type="entry name" value="SMP_LBD"/>
</dbReference>
<dbReference type="PROSITE" id="PS51847">
    <property type="entry name" value="SMP"/>
    <property type="match status" value="1"/>
</dbReference>
<keyword evidence="8 12" id="KW-1133">Transmembrane helix</keyword>
<keyword evidence="11 12" id="KW-0472">Membrane</keyword>
<accession>A0AAV1CSK2</accession>
<dbReference type="GO" id="GO:0005783">
    <property type="term" value="C:endoplasmic reticulum"/>
    <property type="evidence" value="ECO:0007669"/>
    <property type="project" value="TreeGrafter"/>
</dbReference>
<evidence type="ECO:0000259" key="13">
    <source>
        <dbReference type="PROSITE" id="PS50004"/>
    </source>
</evidence>
<keyword evidence="5" id="KW-0479">Metal-binding</keyword>
<dbReference type="InterPro" id="IPR000008">
    <property type="entry name" value="C2_dom"/>
</dbReference>
<proteinExistence type="inferred from homology"/>
<dbReference type="Proteomes" id="UP001161247">
    <property type="component" value="Chromosome 3"/>
</dbReference>
<evidence type="ECO:0000256" key="8">
    <source>
        <dbReference type="ARBA" id="ARBA00022989"/>
    </source>
</evidence>